<feature type="transmembrane region" description="Helical" evidence="1">
    <location>
        <begin position="63"/>
        <end position="81"/>
    </location>
</feature>
<feature type="transmembrane region" description="Helical" evidence="1">
    <location>
        <begin position="117"/>
        <end position="134"/>
    </location>
</feature>
<dbReference type="RefSeq" id="WP_111393392.1">
    <property type="nucleotide sequence ID" value="NZ_QKTX01000009.1"/>
</dbReference>
<evidence type="ECO:0000313" key="4">
    <source>
        <dbReference type="Proteomes" id="UP000248917"/>
    </source>
</evidence>
<organism evidence="3 4">
    <name type="scientific">Algoriphagus aquaeductus</name>
    <dbReference type="NCBI Taxonomy" id="475299"/>
    <lineage>
        <taxon>Bacteria</taxon>
        <taxon>Pseudomonadati</taxon>
        <taxon>Bacteroidota</taxon>
        <taxon>Cytophagia</taxon>
        <taxon>Cytophagales</taxon>
        <taxon>Cyclobacteriaceae</taxon>
        <taxon>Algoriphagus</taxon>
    </lineage>
</organism>
<dbReference type="AlphaFoldDB" id="A0A326RNM9"/>
<dbReference type="OrthoDB" id="4822551at2"/>
<dbReference type="PANTHER" id="PTHR36834:SF2">
    <property type="entry name" value="MEMBRANE PROTEIN"/>
    <property type="match status" value="1"/>
</dbReference>
<feature type="domain" description="VanZ-like" evidence="2">
    <location>
        <begin position="16"/>
        <end position="132"/>
    </location>
</feature>
<accession>A0A326RNM9</accession>
<protein>
    <submittedName>
        <fullName evidence="3">Glycopeptide antibiotics resistance protein</fullName>
    </submittedName>
</protein>
<feature type="transmembrane region" description="Helical" evidence="1">
    <location>
        <begin position="146"/>
        <end position="166"/>
    </location>
</feature>
<gene>
    <name evidence="3" type="ORF">CLV31_109113</name>
</gene>
<dbReference type="EMBL" id="QKTX01000009">
    <property type="protein sequence ID" value="PZV82252.1"/>
    <property type="molecule type" value="Genomic_DNA"/>
</dbReference>
<name>A0A326RNM9_9BACT</name>
<reference evidence="3 4" key="1">
    <citation type="submission" date="2018-06" db="EMBL/GenBank/DDBJ databases">
        <title>Genomic Encyclopedia of Archaeal and Bacterial Type Strains, Phase II (KMG-II): from individual species to whole genera.</title>
        <authorList>
            <person name="Goeker M."/>
        </authorList>
    </citation>
    <scope>NUCLEOTIDE SEQUENCE [LARGE SCALE GENOMIC DNA]</scope>
    <source>
        <strain evidence="3 4">T4</strain>
    </source>
</reference>
<comment type="caution">
    <text evidence="3">The sequence shown here is derived from an EMBL/GenBank/DDBJ whole genome shotgun (WGS) entry which is preliminary data.</text>
</comment>
<evidence type="ECO:0000313" key="3">
    <source>
        <dbReference type="EMBL" id="PZV82252.1"/>
    </source>
</evidence>
<keyword evidence="1" id="KW-0812">Transmembrane</keyword>
<dbReference type="InterPro" id="IPR006976">
    <property type="entry name" value="VanZ-like"/>
</dbReference>
<dbReference type="Proteomes" id="UP000248917">
    <property type="component" value="Unassembled WGS sequence"/>
</dbReference>
<keyword evidence="1" id="KW-1133">Transmembrane helix</keyword>
<sequence>MSILFKSKPLTVILLAIYLISLFWIIVLKFNISAYHDGVERSMNWIPFPSLFGLSGQGDLNESLLNIFIFIPFGLYVGILGENWPIGQKLILFFVTSFIFEISQYLFKYGAFDATDLVNNTAGGVIGFLIFAGLEKRLGENKRAHHIINLLGLVGTVLVLSFLFYLKLNHLWIFRMELIQR</sequence>
<keyword evidence="1" id="KW-0472">Membrane</keyword>
<proteinExistence type="predicted"/>
<keyword evidence="4" id="KW-1185">Reference proteome</keyword>
<feature type="transmembrane region" description="Helical" evidence="1">
    <location>
        <begin position="12"/>
        <end position="32"/>
    </location>
</feature>
<feature type="transmembrane region" description="Helical" evidence="1">
    <location>
        <begin position="90"/>
        <end position="111"/>
    </location>
</feature>
<evidence type="ECO:0000259" key="2">
    <source>
        <dbReference type="Pfam" id="PF04892"/>
    </source>
</evidence>
<dbReference type="PANTHER" id="PTHR36834">
    <property type="entry name" value="MEMBRANE PROTEIN-RELATED"/>
    <property type="match status" value="1"/>
</dbReference>
<dbReference type="InterPro" id="IPR053150">
    <property type="entry name" value="Teicoplanin_resist-assoc"/>
</dbReference>
<dbReference type="Pfam" id="PF04892">
    <property type="entry name" value="VanZ"/>
    <property type="match status" value="1"/>
</dbReference>
<evidence type="ECO:0000256" key="1">
    <source>
        <dbReference type="SAM" id="Phobius"/>
    </source>
</evidence>